<gene>
    <name evidence="3" type="ORF">EZS28_021592</name>
</gene>
<dbReference type="EMBL" id="SNRW01006539">
    <property type="protein sequence ID" value="KAA6382880.1"/>
    <property type="molecule type" value="Genomic_DNA"/>
</dbReference>
<keyword evidence="2" id="KW-1133">Transmembrane helix</keyword>
<comment type="caution">
    <text evidence="3">The sequence shown here is derived from an EMBL/GenBank/DDBJ whole genome shotgun (WGS) entry which is preliminary data.</text>
</comment>
<feature type="region of interest" description="Disordered" evidence="1">
    <location>
        <begin position="172"/>
        <end position="196"/>
    </location>
</feature>
<name>A0A5J4VK77_9EUKA</name>
<dbReference type="AlphaFoldDB" id="A0A5J4VK77"/>
<feature type="transmembrane region" description="Helical" evidence="2">
    <location>
        <begin position="74"/>
        <end position="99"/>
    </location>
</feature>
<protein>
    <submittedName>
        <fullName evidence="3">Uncharacterized protein</fullName>
    </submittedName>
</protein>
<evidence type="ECO:0000256" key="1">
    <source>
        <dbReference type="SAM" id="MobiDB-lite"/>
    </source>
</evidence>
<sequence>GGGTDYQKKGNISCLSALALLTAMKNASLNIMKDYLDGRFRSELINQIDGSYWVNDYDYYKEDDYYYQSKVLDINVLILINSVFRAILLIARSIAAIFVKRVLGSLFFSACTYVDISIKKFAFSPTIKLTFVVPKQRIQPSFDHDSRSKTGLPKSVPNKFLENLEARANSDTLNHFTPQQEQRKKADVAPVTENKQ</sequence>
<reference evidence="3 4" key="1">
    <citation type="submission" date="2019-03" db="EMBL/GenBank/DDBJ databases">
        <title>Single cell metagenomics reveals metabolic interactions within the superorganism composed of flagellate Streblomastix strix and complex community of Bacteroidetes bacteria on its surface.</title>
        <authorList>
            <person name="Treitli S.C."/>
            <person name="Kolisko M."/>
            <person name="Husnik F."/>
            <person name="Keeling P."/>
            <person name="Hampl V."/>
        </authorList>
    </citation>
    <scope>NUCLEOTIDE SEQUENCE [LARGE SCALE GENOMIC DNA]</scope>
    <source>
        <strain evidence="3">ST1C</strain>
    </source>
</reference>
<evidence type="ECO:0000256" key="2">
    <source>
        <dbReference type="SAM" id="Phobius"/>
    </source>
</evidence>
<evidence type="ECO:0000313" key="4">
    <source>
        <dbReference type="Proteomes" id="UP000324800"/>
    </source>
</evidence>
<dbReference type="Proteomes" id="UP000324800">
    <property type="component" value="Unassembled WGS sequence"/>
</dbReference>
<keyword evidence="2" id="KW-0812">Transmembrane</keyword>
<organism evidence="3 4">
    <name type="scientific">Streblomastix strix</name>
    <dbReference type="NCBI Taxonomy" id="222440"/>
    <lineage>
        <taxon>Eukaryota</taxon>
        <taxon>Metamonada</taxon>
        <taxon>Preaxostyla</taxon>
        <taxon>Oxymonadida</taxon>
        <taxon>Streblomastigidae</taxon>
        <taxon>Streblomastix</taxon>
    </lineage>
</organism>
<proteinExistence type="predicted"/>
<evidence type="ECO:0000313" key="3">
    <source>
        <dbReference type="EMBL" id="KAA6382880.1"/>
    </source>
</evidence>
<accession>A0A5J4VK77</accession>
<keyword evidence="2" id="KW-0472">Membrane</keyword>
<feature type="non-terminal residue" evidence="3">
    <location>
        <position position="1"/>
    </location>
</feature>